<evidence type="ECO:0000256" key="7">
    <source>
        <dbReference type="ARBA" id="ARBA00022989"/>
    </source>
</evidence>
<evidence type="ECO:0000256" key="2">
    <source>
        <dbReference type="ARBA" id="ARBA00008807"/>
    </source>
</evidence>
<name>A0A1X2IJE2_9FUNG</name>
<evidence type="ECO:0000313" key="11">
    <source>
        <dbReference type="EMBL" id="ORZ17676.1"/>
    </source>
</evidence>
<feature type="transmembrane region" description="Helical" evidence="10">
    <location>
        <begin position="147"/>
        <end position="166"/>
    </location>
</feature>
<feature type="transmembrane region" description="Helical" evidence="10">
    <location>
        <begin position="557"/>
        <end position="576"/>
    </location>
</feature>
<keyword evidence="12" id="KW-1185">Reference proteome</keyword>
<comment type="caution">
    <text evidence="11">The sequence shown here is derived from an EMBL/GenBank/DDBJ whole genome shotgun (WGS) entry which is preliminary data.</text>
</comment>
<dbReference type="Proteomes" id="UP000193560">
    <property type="component" value="Unassembled WGS sequence"/>
</dbReference>
<feature type="transmembrane region" description="Helical" evidence="10">
    <location>
        <begin position="475"/>
        <end position="495"/>
    </location>
</feature>
<feature type="transmembrane region" description="Helical" evidence="10">
    <location>
        <begin position="238"/>
        <end position="268"/>
    </location>
</feature>
<feature type="region of interest" description="Disordered" evidence="9">
    <location>
        <begin position="1"/>
        <end position="24"/>
    </location>
</feature>
<feature type="transmembrane region" description="Helical" evidence="10">
    <location>
        <begin position="507"/>
        <end position="527"/>
    </location>
</feature>
<keyword evidence="3" id="KW-0813">Transport</keyword>
<dbReference type="GO" id="GO:0015031">
    <property type="term" value="P:protein transport"/>
    <property type="evidence" value="ECO:0007669"/>
    <property type="project" value="UniProtKB-KW"/>
</dbReference>
<sequence>MSEDIHHKTDPSLDEEKKTAASWDLKQETVEPIEDITKRPVDDDRLFENDIQHMHEDELDIINVNKVVGTSDDTTLRCFSVRGVVIGIGLAALSSSVSQLMFFKPVGLALSDTFMIMVAYVLCTLWSKLMPKGGWLNPFPFNSKEFACIYVIVSSANVSSYATYILSAQSLYYDNPPSGAGAIFLIFATQLVGYGIAGQLRSFLVYPANMIWPITLPTVSLIRTLTSDKNEARTRSRYFFYIFGAAFVYAFIPEYMFPLLGGFSIFCLAKNDSVWFTRLFGGSNVNEGLGILSLSFDWNFLSYYYPMVLPLWVQLNIYFGVLLLWIIGPLLWYYDVWDAQSFRFLSNGIFAMNETTHLGYTYPQKDVLNADNSLNYTKLDEIGIPKYSTIFALSYICINFGVTASITHVGLYYGKQIWATIRTAKANYDEKTQDVHNKLMQNYPEVPTWWYYIVFVLGIAVNIGLAYANQSSLPAWGVILAVAVSMFLSLPLNMIEAITGQGFGLNVLTEMICGFILPGYPVANMYFKTLGYNTLNQAGKMAKDLKVGHYLKVPPRMIFSSQILGTIIGSIFNYIVNDNIVTTKRDILLDPEGGNNIWSGASPQTINSAAVTWGGIGPLAMFGPSSQYYIVLWAFVIGFFLPVPGWLLHKKFPNVGFNYINVPMILVGLATLPGTNSSWITVSFIVIVVTQGFIKRRYNNWFVKYNYLTSAALDSGTSLMVFFLSMALFGGGSGIVYNFPVWWGNRIDARYVDQCCLNCDEGALI</sequence>
<protein>
    <submittedName>
        <fullName evidence="11">OPT family small oligopeptide transporter</fullName>
    </submittedName>
</protein>
<feature type="transmembrane region" description="Helical" evidence="10">
    <location>
        <begin position="178"/>
        <end position="197"/>
    </location>
</feature>
<dbReference type="InterPro" id="IPR004648">
    <property type="entry name" value="Oligpept_transpt"/>
</dbReference>
<evidence type="ECO:0000256" key="5">
    <source>
        <dbReference type="ARBA" id="ARBA00022856"/>
    </source>
</evidence>
<feature type="transmembrane region" description="Helical" evidence="10">
    <location>
        <begin position="678"/>
        <end position="694"/>
    </location>
</feature>
<evidence type="ECO:0000256" key="10">
    <source>
        <dbReference type="SAM" id="Phobius"/>
    </source>
</evidence>
<comment type="similarity">
    <text evidence="2">Belongs to the oligopeptide OPT transporter family.</text>
</comment>
<keyword evidence="7 10" id="KW-1133">Transmembrane helix</keyword>
<evidence type="ECO:0000313" key="12">
    <source>
        <dbReference type="Proteomes" id="UP000193560"/>
    </source>
</evidence>
<accession>A0A1X2IJE2</accession>
<feature type="transmembrane region" description="Helical" evidence="10">
    <location>
        <begin position="311"/>
        <end position="334"/>
    </location>
</feature>
<evidence type="ECO:0000256" key="8">
    <source>
        <dbReference type="ARBA" id="ARBA00023136"/>
    </source>
</evidence>
<keyword evidence="6" id="KW-0653">Protein transport</keyword>
<feature type="transmembrane region" description="Helical" evidence="10">
    <location>
        <begin position="288"/>
        <end position="305"/>
    </location>
</feature>
<feature type="transmembrane region" description="Helical" evidence="10">
    <location>
        <begin position="715"/>
        <end position="737"/>
    </location>
</feature>
<dbReference type="NCBIfam" id="TIGR00728">
    <property type="entry name" value="OPT_sfam"/>
    <property type="match status" value="1"/>
</dbReference>
<organism evidence="11 12">
    <name type="scientific">Absidia repens</name>
    <dbReference type="NCBI Taxonomy" id="90262"/>
    <lineage>
        <taxon>Eukaryota</taxon>
        <taxon>Fungi</taxon>
        <taxon>Fungi incertae sedis</taxon>
        <taxon>Mucoromycota</taxon>
        <taxon>Mucoromycotina</taxon>
        <taxon>Mucoromycetes</taxon>
        <taxon>Mucorales</taxon>
        <taxon>Cunninghamellaceae</taxon>
        <taxon>Absidia</taxon>
    </lineage>
</organism>
<evidence type="ECO:0000256" key="3">
    <source>
        <dbReference type="ARBA" id="ARBA00022448"/>
    </source>
</evidence>
<evidence type="ECO:0000256" key="4">
    <source>
        <dbReference type="ARBA" id="ARBA00022692"/>
    </source>
</evidence>
<dbReference type="AlphaFoldDB" id="A0A1X2IJE2"/>
<keyword evidence="8 10" id="KW-0472">Membrane</keyword>
<feature type="transmembrane region" description="Helical" evidence="10">
    <location>
        <begin position="449"/>
        <end position="468"/>
    </location>
</feature>
<dbReference type="EMBL" id="MCGE01000009">
    <property type="protein sequence ID" value="ORZ17676.1"/>
    <property type="molecule type" value="Genomic_DNA"/>
</dbReference>
<feature type="transmembrane region" description="Helical" evidence="10">
    <location>
        <begin position="84"/>
        <end position="102"/>
    </location>
</feature>
<gene>
    <name evidence="11" type="ORF">BCR42DRAFT_412282</name>
</gene>
<dbReference type="GO" id="GO:0016020">
    <property type="term" value="C:membrane"/>
    <property type="evidence" value="ECO:0007669"/>
    <property type="project" value="UniProtKB-SubCell"/>
</dbReference>
<evidence type="ECO:0000256" key="6">
    <source>
        <dbReference type="ARBA" id="ARBA00022927"/>
    </source>
</evidence>
<keyword evidence="4 10" id="KW-0812">Transmembrane</keyword>
<feature type="transmembrane region" description="Helical" evidence="10">
    <location>
        <begin position="628"/>
        <end position="648"/>
    </location>
</feature>
<reference evidence="11 12" key="1">
    <citation type="submission" date="2016-07" db="EMBL/GenBank/DDBJ databases">
        <title>Pervasive Adenine N6-methylation of Active Genes in Fungi.</title>
        <authorList>
            <consortium name="DOE Joint Genome Institute"/>
            <person name="Mondo S.J."/>
            <person name="Dannebaum R.O."/>
            <person name="Kuo R.C."/>
            <person name="Labutti K."/>
            <person name="Haridas S."/>
            <person name="Kuo A."/>
            <person name="Salamov A."/>
            <person name="Ahrendt S.R."/>
            <person name="Lipzen A."/>
            <person name="Sullivan W."/>
            <person name="Andreopoulos W.B."/>
            <person name="Clum A."/>
            <person name="Lindquist E."/>
            <person name="Daum C."/>
            <person name="Ramamoorthy G.K."/>
            <person name="Gryganskyi A."/>
            <person name="Culley D."/>
            <person name="Magnuson J.K."/>
            <person name="James T.Y."/>
            <person name="O'Malley M.A."/>
            <person name="Stajich J.E."/>
            <person name="Spatafora J.W."/>
            <person name="Visel A."/>
            <person name="Grigoriev I.V."/>
        </authorList>
    </citation>
    <scope>NUCLEOTIDE SEQUENCE [LARGE SCALE GENOMIC DNA]</scope>
    <source>
        <strain evidence="11 12">NRRL 1336</strain>
    </source>
</reference>
<dbReference type="InterPro" id="IPR004813">
    <property type="entry name" value="OPT"/>
</dbReference>
<dbReference type="GO" id="GO:0035673">
    <property type="term" value="F:oligopeptide transmembrane transporter activity"/>
    <property type="evidence" value="ECO:0007669"/>
    <property type="project" value="InterPro"/>
</dbReference>
<dbReference type="PANTHER" id="PTHR22601">
    <property type="entry name" value="ISP4 LIKE PROTEIN"/>
    <property type="match status" value="1"/>
</dbReference>
<feature type="transmembrane region" description="Helical" evidence="10">
    <location>
        <begin position="390"/>
        <end position="413"/>
    </location>
</feature>
<comment type="subcellular location">
    <subcellularLocation>
        <location evidence="1">Membrane</location>
        <topology evidence="1">Multi-pass membrane protein</topology>
    </subcellularLocation>
</comment>
<dbReference type="OrthoDB" id="9986677at2759"/>
<evidence type="ECO:0000256" key="9">
    <source>
        <dbReference type="SAM" id="MobiDB-lite"/>
    </source>
</evidence>
<proteinExistence type="inferred from homology"/>
<evidence type="ECO:0000256" key="1">
    <source>
        <dbReference type="ARBA" id="ARBA00004141"/>
    </source>
</evidence>
<keyword evidence="5" id="KW-0571">Peptide transport</keyword>
<dbReference type="Pfam" id="PF03169">
    <property type="entry name" value="OPT"/>
    <property type="match status" value="1"/>
</dbReference>
<feature type="transmembrane region" description="Helical" evidence="10">
    <location>
        <begin position="108"/>
        <end position="126"/>
    </location>
</feature>